<evidence type="ECO:0000313" key="1">
    <source>
        <dbReference type="EMBL" id="TFC06889.1"/>
    </source>
</evidence>
<keyword evidence="1" id="KW-0378">Hydrolase</keyword>
<sequence length="536" mass="58791">MTTARELREYLRIAMMRQRASPAKVAVGIAVLDVWRVLNDFEDPDSEMSASAASLASIGIATRRLSADSGDVGDIVRECRRRIEASVEIGGPWEQIWKLANEIGNAIGFFIDVEAARADRLWASLITFAAPETPIDLGPVPSTALPSLLAVEKKIRATDAGALDSIRFRLASTLSLQPKYEMSVPSEVSAAPVPEWTMLDLAEPYDDARRIRVWFGTNREPTSKQDLNSTYSNRLAAGELFYGVCQVNIPRIKRISGGIRPFASKWLRRGAPRGGSRVESYYRFDGPDEFLSAFGSETAQAPSERTGLVFIHGFATSFTDAATNAAEFSLHVKHRGPTAMFTWASKGRANAYGHDERVVQQSRQQLIDFLVTLSTRAGLEHIDLVVHSLGNRLLLRSLVDWFGGSPPDKIPLRNLYLGAPDVDQPEFLHHANIYARAGTKTTLYASDSDTALLASLVTHRGVHRAGLMPPVVTARNIDTIETSTVNFSTMGHAYIIDSSAIRADIFSVQSGLLDPASRANIHPAGSSQVPDYWRIV</sequence>
<protein>
    <submittedName>
        <fullName evidence="1">Alpha/beta hydrolase</fullName>
    </submittedName>
</protein>
<evidence type="ECO:0000313" key="2">
    <source>
        <dbReference type="Proteomes" id="UP000297907"/>
    </source>
</evidence>
<dbReference type="Proteomes" id="UP000297907">
    <property type="component" value="Unassembled WGS sequence"/>
</dbReference>
<dbReference type="EMBL" id="SOFL01000002">
    <property type="protein sequence ID" value="TFC06889.1"/>
    <property type="molecule type" value="Genomic_DNA"/>
</dbReference>
<reference evidence="1 2" key="1">
    <citation type="submission" date="2019-03" db="EMBL/GenBank/DDBJ databases">
        <title>Genomics of glacier-inhabiting Cryobacterium strains.</title>
        <authorList>
            <person name="Liu Q."/>
            <person name="Xin Y.-H."/>
        </authorList>
    </citation>
    <scope>NUCLEOTIDE SEQUENCE [LARGE SCALE GENOMIC DNA]</scope>
    <source>
        <strain evidence="1 2">RHLS22-1</strain>
    </source>
</reference>
<accession>A0A4R8WHL4</accession>
<name>A0A4R8WHL4_9MICO</name>
<dbReference type="PANTHER" id="PTHR36513">
    <property type="entry name" value="ABC TRANSMEMBRANE TYPE-1 DOMAIN-CONTAINING PROTEIN"/>
    <property type="match status" value="1"/>
</dbReference>
<dbReference type="OrthoDB" id="334507at2"/>
<proteinExistence type="predicted"/>
<dbReference type="InterPro" id="IPR010297">
    <property type="entry name" value="DUF900_hydrolase"/>
</dbReference>
<dbReference type="RefSeq" id="WP_134451973.1">
    <property type="nucleotide sequence ID" value="NZ_SOFL01000002.1"/>
</dbReference>
<dbReference type="PANTHER" id="PTHR36513:SF1">
    <property type="entry name" value="TRANSMEMBRANE PROTEIN"/>
    <property type="match status" value="1"/>
</dbReference>
<dbReference type="GO" id="GO:0016787">
    <property type="term" value="F:hydrolase activity"/>
    <property type="evidence" value="ECO:0007669"/>
    <property type="project" value="UniProtKB-KW"/>
</dbReference>
<dbReference type="Pfam" id="PF05990">
    <property type="entry name" value="DUF900"/>
    <property type="match status" value="1"/>
</dbReference>
<gene>
    <name evidence="1" type="ORF">E3O42_00400</name>
</gene>
<organism evidence="1 2">
    <name type="scientific">Cryobacterium adonitolivorans</name>
    <dbReference type="NCBI Taxonomy" id="1259189"/>
    <lineage>
        <taxon>Bacteria</taxon>
        <taxon>Bacillati</taxon>
        <taxon>Actinomycetota</taxon>
        <taxon>Actinomycetes</taxon>
        <taxon>Micrococcales</taxon>
        <taxon>Microbacteriaceae</taxon>
        <taxon>Cryobacterium</taxon>
    </lineage>
</organism>
<dbReference type="AlphaFoldDB" id="A0A4R8WHL4"/>
<comment type="caution">
    <text evidence="1">The sequence shown here is derived from an EMBL/GenBank/DDBJ whole genome shotgun (WGS) entry which is preliminary data.</text>
</comment>
<keyword evidence="2" id="KW-1185">Reference proteome</keyword>